<evidence type="ECO:0000256" key="1">
    <source>
        <dbReference type="ARBA" id="ARBA00022801"/>
    </source>
</evidence>
<dbReference type="PANTHER" id="PTHR45865">
    <property type="entry name" value="E3 UBIQUITIN-PROTEIN LIGASE SHPRH FAMILY MEMBER"/>
    <property type="match status" value="1"/>
</dbReference>
<accession>A0A9K3PXK7</accession>
<feature type="compositionally biased region" description="Basic residues" evidence="2">
    <location>
        <begin position="129"/>
        <end position="138"/>
    </location>
</feature>
<protein>
    <submittedName>
        <fullName evidence="4">SNF2-related protein</fullName>
    </submittedName>
</protein>
<dbReference type="Pfam" id="PF00176">
    <property type="entry name" value="SNF2-rel_dom"/>
    <property type="match status" value="1"/>
</dbReference>
<dbReference type="Pfam" id="PF00271">
    <property type="entry name" value="Helicase_C"/>
    <property type="match status" value="1"/>
</dbReference>
<reference evidence="4" key="1">
    <citation type="journal article" date="2021" name="Sci. Rep.">
        <title>Diploid genomic architecture of Nitzschia inconspicua, an elite biomass production diatom.</title>
        <authorList>
            <person name="Oliver A."/>
            <person name="Podell S."/>
            <person name="Pinowska A."/>
            <person name="Traller J.C."/>
            <person name="Smith S.R."/>
            <person name="McClure R."/>
            <person name="Beliaev A."/>
            <person name="Bohutskyi P."/>
            <person name="Hill E.A."/>
            <person name="Rabines A."/>
            <person name="Zheng H."/>
            <person name="Allen L.Z."/>
            <person name="Kuo A."/>
            <person name="Grigoriev I.V."/>
            <person name="Allen A.E."/>
            <person name="Hazlebeck D."/>
            <person name="Allen E.E."/>
        </authorList>
    </citation>
    <scope>NUCLEOTIDE SEQUENCE</scope>
    <source>
        <strain evidence="4">Hildebrandi</strain>
    </source>
</reference>
<dbReference type="CDD" id="cd18793">
    <property type="entry name" value="SF2_C_SNF"/>
    <property type="match status" value="1"/>
</dbReference>
<evidence type="ECO:0000313" key="5">
    <source>
        <dbReference type="Proteomes" id="UP000693970"/>
    </source>
</evidence>
<feature type="compositionally biased region" description="Basic and acidic residues" evidence="2">
    <location>
        <begin position="78"/>
        <end position="89"/>
    </location>
</feature>
<dbReference type="InterPro" id="IPR000330">
    <property type="entry name" value="SNF2_N"/>
</dbReference>
<dbReference type="GO" id="GO:0016787">
    <property type="term" value="F:hydrolase activity"/>
    <property type="evidence" value="ECO:0007669"/>
    <property type="project" value="UniProtKB-KW"/>
</dbReference>
<dbReference type="PROSITE" id="PS51194">
    <property type="entry name" value="HELICASE_CTER"/>
    <property type="match status" value="1"/>
</dbReference>
<dbReference type="EMBL" id="JAGRRH010000010">
    <property type="protein sequence ID" value="KAG7363131.1"/>
    <property type="molecule type" value="Genomic_DNA"/>
</dbReference>
<proteinExistence type="predicted"/>
<feature type="compositionally biased region" description="Basic and acidic residues" evidence="2">
    <location>
        <begin position="139"/>
        <end position="148"/>
    </location>
</feature>
<dbReference type="SMART" id="SM00487">
    <property type="entry name" value="DEXDc"/>
    <property type="match status" value="1"/>
</dbReference>
<dbReference type="Proteomes" id="UP000693970">
    <property type="component" value="Unassembled WGS sequence"/>
</dbReference>
<dbReference type="InterPro" id="IPR014001">
    <property type="entry name" value="Helicase_ATP-bd"/>
</dbReference>
<dbReference type="PANTHER" id="PTHR45865:SF1">
    <property type="entry name" value="E3 UBIQUITIN-PROTEIN LIGASE SHPRH"/>
    <property type="match status" value="1"/>
</dbReference>
<evidence type="ECO:0000256" key="2">
    <source>
        <dbReference type="SAM" id="MobiDB-lite"/>
    </source>
</evidence>
<dbReference type="InterPro" id="IPR052583">
    <property type="entry name" value="ATP-helicase/E3_Ub-Ligase"/>
</dbReference>
<sequence>MVRKKKAPIRRSSQNEVPVAGTTADGRCEILGQNVHDVENNDRSLSSVNIMMSAAELDEESEFELNNQSESVINSGEEMERQWGGHPLEDSDDDNDDRVPSSLNRKMPPMLAEIERKIAARERQSHVRLPNKKRRAKTAAKEVPESKRRLQLPTEDMEESCLPPELVLKPDPTTNTTVLHITPRQMPPTENHEETSLLVATFELPNTAITSPKIATTYYIHNARSIRSVWQHYSLQSESVDEGNDFLRDLIKCHGVKWLCVTLTSERSPSSVSMSLVVAKSALEACSKLPLLQKTSQTIRFDIHNALQRVIRGLYQITKAAPIFPSDLRVAKEITAKNVYDLVDNQQLERFVSEQKIFPTMDIPGLVPTLRPYQAAAVRWMLQRESLNEPGDEWKVAWMVLDSLRRTACLLVEANHENLQHFENCFMYCPFNGWIAHSMEEARKLTLDGRTTPVKGGCLAESMGLGKTVEMLACILAHPMPVTIANDSTEPSCKRRLDFEDSNEGITKDPKEFKEGPGEEVVDVVGEVAEFADDDSLDDDNDSMAKIMPRLDSHQEAFVTSNVVTPDKHCIQVEERWIDDMEVGSCICGEVISFHSNQRKEKNVTVLCNGCSEPMHLHCACLEGSDVAALKRLDLRRTFGNETLECVLSDDCPCCVVADQKKRIKSRATVIVCPPTILDQWEREVKKHTLGKNGLPLEVKVYEGVESIIKSKANRERGKMRLLHPHFLADADIILVPFGALMSDIGHSDDNQFVVRSENDSWGGLTSLRRRKKYRIVPSPLLSVHFWRVAIDEAQRVEVTTAKAAKMALKLKADHFWAVSGTPIGQGKLEDIYGLFLFLGLTPLDNKAWFRSCLSPTVDGVDHRIIAMLKDCFWRSTKASNIIKKQLGIPEMTENRVILKFSSIERHFYSTQLSATLGLVGCLTSHSNTKSKKQMERLSESVQRLRAACCHPQVGTHGVTGGRLKRARLIEGNSVAARVLSMEQILDKFIDDARQKCEEAQRLAIMHTNAMAAITRLKSEARSRGIRVEEDDHTLLRRSGEMYRESLILAEKNGAPQLAWGEAVLSGNFGFCPPNSVVNDGYCVLGWKIQQDLDEVWVKVEFQGTGKKLKQLRLKARKELPEALMAENSEYFSWQVGTPVSVLLQVALASDSGEFLDVAEAPVRDDGTWSALEKFRPTNRSRAWRITVKLKQNDRTKLSCSPKTGFYIGLDVQLFEAHIDCDSLQLLHSLHNASHAYESAMQLQNAGDSTKLNEQVSAMRKEANQIESLYKAQPQILHGTCMKKFKELIKKRKITEEKLANISCRDSRKTFSDGWEDGWYNDFLSVVSLYGSESQKNSILERIIQDVDGIYVEDSSMRFPEFGDLTGLQAALRVRLTKIRTQGLGKKQTSLPATTAGNEFVQIRSTRFKCSAGEHSRCMASIEALTPNPGMAELKENSHCRLCKADWNQIGPICKHCRIAIVLQDLRPDSATVAILSAIYSAARIPAAVNLLQEKGLTQIADRARIFFELLEAEEREKVGAWKMWRTHLQLLNDYDELASTKQSTRLSLEGEDLTLYTEDQLNAIIQPIDLFAKYHDHAAKQAMFLGDLRRATGTLRYLQNQRNESASDSNTENCVVCLRALKGECCVLKCGHRFHEKPCFDQILRSNIGSRVSCPLKCRESTATSDVMVATDKSRNDGSRASRTVKGSFGTKVTRIVSDVLTMRDKGEKGVIFSQWHTMLEIVETALWENGVTTTRPQAGKKFKDGIRQFQAEDCSVLLLPLKQAAEGLTLVEATNVFMIEPVMNSGLDQQAINRIHRIGQTKKCFVWRYLIQDTVEMKLDQIRLKNLEEDCVLEGNLKASRKKDQYSAGGCDGGFASKEELLEMLG</sequence>
<keyword evidence="1" id="KW-0378">Hydrolase</keyword>
<dbReference type="GO" id="GO:0005524">
    <property type="term" value="F:ATP binding"/>
    <property type="evidence" value="ECO:0007669"/>
    <property type="project" value="InterPro"/>
</dbReference>
<dbReference type="InterPro" id="IPR001650">
    <property type="entry name" value="Helicase_C-like"/>
</dbReference>
<evidence type="ECO:0000259" key="3">
    <source>
        <dbReference type="PROSITE" id="PS51194"/>
    </source>
</evidence>
<evidence type="ECO:0000313" key="4">
    <source>
        <dbReference type="EMBL" id="KAG7363131.1"/>
    </source>
</evidence>
<dbReference type="InterPro" id="IPR049730">
    <property type="entry name" value="SNF2/RAD54-like_C"/>
</dbReference>
<organism evidence="4 5">
    <name type="scientific">Nitzschia inconspicua</name>
    <dbReference type="NCBI Taxonomy" id="303405"/>
    <lineage>
        <taxon>Eukaryota</taxon>
        <taxon>Sar</taxon>
        <taxon>Stramenopiles</taxon>
        <taxon>Ochrophyta</taxon>
        <taxon>Bacillariophyta</taxon>
        <taxon>Bacillariophyceae</taxon>
        <taxon>Bacillariophycidae</taxon>
        <taxon>Bacillariales</taxon>
        <taxon>Bacillariaceae</taxon>
        <taxon>Nitzschia</taxon>
    </lineage>
</organism>
<feature type="region of interest" description="Disordered" evidence="2">
    <location>
        <begin position="1"/>
        <end position="21"/>
    </location>
</feature>
<dbReference type="OrthoDB" id="46533at2759"/>
<gene>
    <name evidence="4" type="ORF">IV203_026491</name>
</gene>
<feature type="region of interest" description="Disordered" evidence="2">
    <location>
        <begin position="126"/>
        <end position="174"/>
    </location>
</feature>
<feature type="domain" description="Helicase C-terminal" evidence="3">
    <location>
        <begin position="1693"/>
        <end position="1847"/>
    </location>
</feature>
<feature type="region of interest" description="Disordered" evidence="2">
    <location>
        <begin position="77"/>
        <end position="105"/>
    </location>
</feature>
<comment type="caution">
    <text evidence="4">The sequence shown here is derived from an EMBL/GenBank/DDBJ whole genome shotgun (WGS) entry which is preliminary data.</text>
</comment>
<name>A0A9K3PXK7_9STRA</name>
<reference evidence="4" key="2">
    <citation type="submission" date="2021-04" db="EMBL/GenBank/DDBJ databases">
        <authorList>
            <person name="Podell S."/>
        </authorList>
    </citation>
    <scope>NUCLEOTIDE SEQUENCE</scope>
    <source>
        <strain evidence="4">Hildebrandi</strain>
    </source>
</reference>
<keyword evidence="5" id="KW-1185">Reference proteome</keyword>